<reference evidence="2" key="2">
    <citation type="journal article" date="2015" name="Fish Shellfish Immunol.">
        <title>Early steps in the European eel (Anguilla anguilla)-Vibrio vulnificus interaction in the gills: Role of the RtxA13 toxin.</title>
        <authorList>
            <person name="Callol A."/>
            <person name="Pajuelo D."/>
            <person name="Ebbesson L."/>
            <person name="Teles M."/>
            <person name="MacKenzie S."/>
            <person name="Amaro C."/>
        </authorList>
    </citation>
    <scope>NUCLEOTIDE SEQUENCE</scope>
</reference>
<sequence length="22" mass="2403">MTLSPDQPKFVFSTSHGESHGL</sequence>
<evidence type="ECO:0000313" key="2">
    <source>
        <dbReference type="EMBL" id="JAH54565.1"/>
    </source>
</evidence>
<dbReference type="AlphaFoldDB" id="A0A0E9TNV4"/>
<protein>
    <submittedName>
        <fullName evidence="2">Uncharacterized protein</fullName>
    </submittedName>
</protein>
<organism evidence="2">
    <name type="scientific">Anguilla anguilla</name>
    <name type="common">European freshwater eel</name>
    <name type="synonym">Muraena anguilla</name>
    <dbReference type="NCBI Taxonomy" id="7936"/>
    <lineage>
        <taxon>Eukaryota</taxon>
        <taxon>Metazoa</taxon>
        <taxon>Chordata</taxon>
        <taxon>Craniata</taxon>
        <taxon>Vertebrata</taxon>
        <taxon>Euteleostomi</taxon>
        <taxon>Actinopterygii</taxon>
        <taxon>Neopterygii</taxon>
        <taxon>Teleostei</taxon>
        <taxon>Anguilliformes</taxon>
        <taxon>Anguillidae</taxon>
        <taxon>Anguilla</taxon>
    </lineage>
</organism>
<accession>A0A0E9TNV4</accession>
<evidence type="ECO:0000256" key="1">
    <source>
        <dbReference type="SAM" id="MobiDB-lite"/>
    </source>
</evidence>
<proteinExistence type="predicted"/>
<dbReference type="EMBL" id="GBXM01054012">
    <property type="protein sequence ID" value="JAH54565.1"/>
    <property type="molecule type" value="Transcribed_RNA"/>
</dbReference>
<feature type="region of interest" description="Disordered" evidence="1">
    <location>
        <begin position="1"/>
        <end position="22"/>
    </location>
</feature>
<name>A0A0E9TNV4_ANGAN</name>
<reference evidence="2" key="1">
    <citation type="submission" date="2014-11" db="EMBL/GenBank/DDBJ databases">
        <authorList>
            <person name="Amaro Gonzalez C."/>
        </authorList>
    </citation>
    <scope>NUCLEOTIDE SEQUENCE</scope>
</reference>